<feature type="domain" description="Xylose isomerase-like TIM barrel" evidence="1">
    <location>
        <begin position="61"/>
        <end position="272"/>
    </location>
</feature>
<evidence type="ECO:0000313" key="3">
    <source>
        <dbReference type="Proteomes" id="UP000761380"/>
    </source>
</evidence>
<comment type="caution">
    <text evidence="2">The sequence shown here is derived from an EMBL/GenBank/DDBJ whole genome shotgun (WGS) entry which is preliminary data.</text>
</comment>
<gene>
    <name evidence="2" type="ORF">E7201_05430</name>
</gene>
<dbReference type="Gene3D" id="3.20.20.150">
    <property type="entry name" value="Divalent-metal-dependent TIM barrel enzymes"/>
    <property type="match status" value="1"/>
</dbReference>
<protein>
    <recommendedName>
        <fullName evidence="1">Xylose isomerase-like TIM barrel domain-containing protein</fullName>
    </recommendedName>
</protein>
<dbReference type="Gene3D" id="3.40.50.720">
    <property type="entry name" value="NAD(P)-binding Rossmann-like Domain"/>
    <property type="match status" value="1"/>
</dbReference>
<dbReference type="EMBL" id="SVBY01000029">
    <property type="protein sequence ID" value="MBE6092593.1"/>
    <property type="molecule type" value="Genomic_DNA"/>
</dbReference>
<accession>A0A927WP42</accession>
<sequence length="412" mass="46540">MDILCAPDGLSNWEYPGQGVKDIAGSAFKQAVFDMAMMFPLYKLRKLMDDAAWRQVRWQMVRDFGEKFVGQGIKLPLGYAPHWGYAAADWPSLTLYQEYVRESIRQAGLQGCRQLVIRPWLGTEDKAELWRVNKELYLSLLSLAQKYKIMILLENQAKSINGHLVRGAMSEAAEAVHWVDALNEAAGGKAFGFCLNMGNSGPCGLNVYDLVVALEKRLQAVIICDSDATGDRQLLPFTGAGKGACETDWLNVIRSLREIGFDGLLVLNMRDTAAAFPPLLRPQLMKLAEEVVRYILWQIDMEKTLAKYEQRVLFGAGNMCRNYMSCYGENYPPLFTCDNNPKVWGREVCGLTVHNPEDLRDLPSDCAIFICNIYYREIEAQLQEMGLKNPIEFFNDECLSTMYAGKLPEEGF</sequence>
<evidence type="ECO:0000313" key="2">
    <source>
        <dbReference type="EMBL" id="MBE6092593.1"/>
    </source>
</evidence>
<dbReference type="InterPro" id="IPR036237">
    <property type="entry name" value="Xyl_isomerase-like_sf"/>
</dbReference>
<dbReference type="SUPFAM" id="SSF51658">
    <property type="entry name" value="Xylose isomerase-like"/>
    <property type="match status" value="1"/>
</dbReference>
<evidence type="ECO:0000259" key="1">
    <source>
        <dbReference type="Pfam" id="PF01261"/>
    </source>
</evidence>
<dbReference type="Pfam" id="PF01261">
    <property type="entry name" value="AP_endonuc_2"/>
    <property type="match status" value="1"/>
</dbReference>
<dbReference type="InterPro" id="IPR029063">
    <property type="entry name" value="SAM-dependent_MTases_sf"/>
</dbReference>
<proteinExistence type="predicted"/>
<organism evidence="2 3">
    <name type="scientific">Selenomonas ruminantium</name>
    <dbReference type="NCBI Taxonomy" id="971"/>
    <lineage>
        <taxon>Bacteria</taxon>
        <taxon>Bacillati</taxon>
        <taxon>Bacillota</taxon>
        <taxon>Negativicutes</taxon>
        <taxon>Selenomonadales</taxon>
        <taxon>Selenomonadaceae</taxon>
        <taxon>Selenomonas</taxon>
    </lineage>
</organism>
<dbReference type="InterPro" id="IPR013022">
    <property type="entry name" value="Xyl_isomerase-like_TIM-brl"/>
</dbReference>
<dbReference type="Proteomes" id="UP000761380">
    <property type="component" value="Unassembled WGS sequence"/>
</dbReference>
<dbReference type="AlphaFoldDB" id="A0A927WP42"/>
<dbReference type="SUPFAM" id="SSF53335">
    <property type="entry name" value="S-adenosyl-L-methionine-dependent methyltransferases"/>
    <property type="match status" value="1"/>
</dbReference>
<reference evidence="2" key="1">
    <citation type="submission" date="2019-04" db="EMBL/GenBank/DDBJ databases">
        <title>Evolution of Biomass-Degrading Anaerobic Consortia Revealed by Metagenomics.</title>
        <authorList>
            <person name="Peng X."/>
        </authorList>
    </citation>
    <scope>NUCLEOTIDE SEQUENCE</scope>
    <source>
        <strain evidence="2">SIG240</strain>
    </source>
</reference>
<name>A0A927WP42_SELRU</name>